<name>A0A6M1SNH3_9HYPH</name>
<reference evidence="2 3" key="2">
    <citation type="submission" date="2020-03" db="EMBL/GenBank/DDBJ databases">
        <title>Devosia chinhatensis sp. nov., isolated from a hexachlorocyclohexane (HCH) dump site in India.</title>
        <authorList>
            <person name="Kumar M."/>
            <person name="Lal R."/>
        </authorList>
    </citation>
    <scope>NUCLEOTIDE SEQUENCE [LARGE SCALE GENOMIC DNA]</scope>
    <source>
        <strain evidence="2 3">H239</strain>
    </source>
</reference>
<feature type="transmembrane region" description="Helical" evidence="1">
    <location>
        <begin position="16"/>
        <end position="36"/>
    </location>
</feature>
<reference evidence="2 3" key="1">
    <citation type="submission" date="2020-02" db="EMBL/GenBank/DDBJ databases">
        <authorList>
            <person name="Khan S.A."/>
            <person name="Jeon C.O."/>
            <person name="Chun B.H."/>
        </authorList>
    </citation>
    <scope>NUCLEOTIDE SEQUENCE [LARGE SCALE GENOMIC DNA]</scope>
    <source>
        <strain evidence="2 3">H239</strain>
    </source>
</reference>
<feature type="transmembrane region" description="Helical" evidence="1">
    <location>
        <begin position="56"/>
        <end position="79"/>
    </location>
</feature>
<sequence>MTYLQFKLRQLLQRMWFLPAAFSLLAVLTVVIAYILARYAPDELPFVLPSNAVQTILEILASSLLTVAVFALSTVVGAFSAASSATTPRAVPLIAGICAPRPRSRSLSARFCIRSSALSACRRGSTTILDGSSCSS</sequence>
<keyword evidence="1" id="KW-0472">Membrane</keyword>
<dbReference type="InterPro" id="IPR018723">
    <property type="entry name" value="DUF2254_membrane"/>
</dbReference>
<protein>
    <submittedName>
        <fullName evidence="2">DUF2254 domain-containing protein</fullName>
    </submittedName>
</protein>
<proteinExistence type="predicted"/>
<dbReference type="Proteomes" id="UP000474802">
    <property type="component" value="Unassembled WGS sequence"/>
</dbReference>
<dbReference type="Pfam" id="PF10011">
    <property type="entry name" value="DUF2254"/>
    <property type="match status" value="1"/>
</dbReference>
<gene>
    <name evidence="2" type="ORF">G5575_14365</name>
</gene>
<keyword evidence="1" id="KW-0812">Transmembrane</keyword>
<evidence type="ECO:0000313" key="2">
    <source>
        <dbReference type="EMBL" id="NGP18680.1"/>
    </source>
</evidence>
<comment type="caution">
    <text evidence="2">The sequence shown here is derived from an EMBL/GenBank/DDBJ whole genome shotgun (WGS) entry which is preliminary data.</text>
</comment>
<organism evidence="2 3">
    <name type="scientific">Devosia aurantiaca</name>
    <dbReference type="NCBI Taxonomy" id="2714858"/>
    <lineage>
        <taxon>Bacteria</taxon>
        <taxon>Pseudomonadati</taxon>
        <taxon>Pseudomonadota</taxon>
        <taxon>Alphaproteobacteria</taxon>
        <taxon>Hyphomicrobiales</taxon>
        <taxon>Devosiaceae</taxon>
        <taxon>Devosia</taxon>
    </lineage>
</organism>
<keyword evidence="1" id="KW-1133">Transmembrane helix</keyword>
<evidence type="ECO:0000256" key="1">
    <source>
        <dbReference type="SAM" id="Phobius"/>
    </source>
</evidence>
<evidence type="ECO:0000313" key="3">
    <source>
        <dbReference type="Proteomes" id="UP000474802"/>
    </source>
</evidence>
<dbReference type="AlphaFoldDB" id="A0A6M1SNH3"/>
<dbReference type="EMBL" id="JAALFG010000003">
    <property type="protein sequence ID" value="NGP18680.1"/>
    <property type="molecule type" value="Genomic_DNA"/>
</dbReference>
<accession>A0A6M1SNH3</accession>
<keyword evidence="3" id="KW-1185">Reference proteome</keyword>
<dbReference type="RefSeq" id="WP_164534934.1">
    <property type="nucleotide sequence ID" value="NZ_JAALFG010000003.1"/>
</dbReference>